<protein>
    <submittedName>
        <fullName evidence="1">Uncharacterized protein</fullName>
    </submittedName>
</protein>
<accession>A0A9W5UZY8</accession>
<organism evidence="1 2">
    <name type="scientific">Bacillus cereus VD133</name>
    <dbReference type="NCBI Taxonomy" id="1053233"/>
    <lineage>
        <taxon>Bacteria</taxon>
        <taxon>Bacillati</taxon>
        <taxon>Bacillota</taxon>
        <taxon>Bacilli</taxon>
        <taxon>Bacillales</taxon>
        <taxon>Bacillaceae</taxon>
        <taxon>Bacillus</taxon>
        <taxon>Bacillus cereus group</taxon>
    </lineage>
</organism>
<sequence length="135" mass="15798">MGKVLYECLKCSNRRTLEVKKGKYLEVTVCSRCQGAAVDVAHRAKYKQMNQINPDNLLSIHLSDIDAVPDVYYKGEQITGRVRVSFDWKTSSFDHKNNTYIHLEFFDDESERCNSKMIQHNHPLKERKFINEERG</sequence>
<reference evidence="1 2" key="1">
    <citation type="submission" date="2012-12" db="EMBL/GenBank/DDBJ databases">
        <title>The Genome Sequence of Bacillus cereus VD133.</title>
        <authorList>
            <consortium name="The Broad Institute Genome Sequencing Platform"/>
            <consortium name="The Broad Institute Genome Sequencing Center for Infectious Disease"/>
            <person name="Feldgarden M."/>
            <person name="Van der Auwera G.A."/>
            <person name="Mahillon J."/>
            <person name="Duprez V."/>
            <person name="Timmery S."/>
            <person name="Mattelet C."/>
            <person name="Dierick K."/>
            <person name="Sun M."/>
            <person name="Yu Z."/>
            <person name="Zhu L."/>
            <person name="Hu X."/>
            <person name="Shank E.B."/>
            <person name="Swiecicka I."/>
            <person name="Hansen B.M."/>
            <person name="Andrup L."/>
            <person name="Walker B."/>
            <person name="Young S.K."/>
            <person name="Zeng Q."/>
            <person name="Gargeya S."/>
            <person name="Fitzgerald M."/>
            <person name="Haas B."/>
            <person name="Abouelleil A."/>
            <person name="Alvarado L."/>
            <person name="Arachchi H.M."/>
            <person name="Berlin A.M."/>
            <person name="Chapman S.B."/>
            <person name="Dewar J."/>
            <person name="Goldberg J."/>
            <person name="Griggs A."/>
            <person name="Gujja S."/>
            <person name="Hansen M."/>
            <person name="Howarth C."/>
            <person name="Imamovic A."/>
            <person name="Larimer J."/>
            <person name="McCowan C."/>
            <person name="Murphy C."/>
            <person name="Neiman D."/>
            <person name="Pearson M."/>
            <person name="Priest M."/>
            <person name="Roberts A."/>
            <person name="Saif S."/>
            <person name="Shea T."/>
            <person name="Sisk P."/>
            <person name="Sykes S."/>
            <person name="Wortman J."/>
            <person name="Nusbaum C."/>
            <person name="Birren B."/>
        </authorList>
    </citation>
    <scope>NUCLEOTIDE SEQUENCE [LARGE SCALE GENOMIC DNA]</scope>
    <source>
        <strain evidence="1 2">VD133</strain>
    </source>
</reference>
<proteinExistence type="predicted"/>
<gene>
    <name evidence="1" type="ORF">IIU_05749</name>
</gene>
<dbReference type="Proteomes" id="UP000014018">
    <property type="component" value="Unassembled WGS sequence"/>
</dbReference>
<name>A0A9W5UZY8_BACCE</name>
<dbReference type="RefSeq" id="WP_016111762.1">
    <property type="nucleotide sequence ID" value="NZ_KB976192.1"/>
</dbReference>
<dbReference type="EMBL" id="AHFB01000096">
    <property type="protein sequence ID" value="EOO28631.1"/>
    <property type="molecule type" value="Genomic_DNA"/>
</dbReference>
<evidence type="ECO:0000313" key="1">
    <source>
        <dbReference type="EMBL" id="EOO28631.1"/>
    </source>
</evidence>
<comment type="caution">
    <text evidence="1">The sequence shown here is derived from an EMBL/GenBank/DDBJ whole genome shotgun (WGS) entry which is preliminary data.</text>
</comment>
<dbReference type="AlphaFoldDB" id="A0A9W5UZY8"/>
<evidence type="ECO:0000313" key="2">
    <source>
        <dbReference type="Proteomes" id="UP000014018"/>
    </source>
</evidence>